<comment type="caution">
    <text evidence="4">The sequence shown here is derived from an EMBL/GenBank/DDBJ whole genome shotgun (WGS) entry which is preliminary data.</text>
</comment>
<dbReference type="AlphaFoldDB" id="A0A151ZGG7"/>
<dbReference type="Proteomes" id="UP000076078">
    <property type="component" value="Unassembled WGS sequence"/>
</dbReference>
<evidence type="ECO:0000256" key="1">
    <source>
        <dbReference type="SAM" id="Coils"/>
    </source>
</evidence>
<keyword evidence="5" id="KW-1185">Reference proteome</keyword>
<evidence type="ECO:0000256" key="3">
    <source>
        <dbReference type="SAM" id="Phobius"/>
    </source>
</evidence>
<sequence length="170" mass="19700">MKKLFSKVFKSKLKKKKGDDDVDPSHLSHQHEDSSEDEHVSPPTNSVPSQNSLGNSEESLPTFENENESTHQRSSVSTSYDSSVLMEKIDQINENLEPLEHNLREMVALEASLKNHSKELESKKLDTIQKINRENQHQEQQVQKYFNIIYILMTYITITFLYNIYILMTG</sequence>
<protein>
    <submittedName>
        <fullName evidence="4">C2H2-type zinc finger-containing protein</fullName>
    </submittedName>
</protein>
<name>A0A151ZGG7_TIELA</name>
<accession>A0A151ZGG7</accession>
<keyword evidence="3" id="KW-1133">Transmembrane helix</keyword>
<feature type="transmembrane region" description="Helical" evidence="3">
    <location>
        <begin position="145"/>
        <end position="168"/>
    </location>
</feature>
<reference evidence="4 5" key="1">
    <citation type="submission" date="2015-12" db="EMBL/GenBank/DDBJ databases">
        <title>Dictyostelia acquired genes for synthesis and detection of signals that induce cell-type specialization by lateral gene transfer from prokaryotes.</title>
        <authorList>
            <person name="Gloeckner G."/>
            <person name="Schaap P."/>
        </authorList>
    </citation>
    <scope>NUCLEOTIDE SEQUENCE [LARGE SCALE GENOMIC DNA]</scope>
    <source>
        <strain evidence="4 5">TK</strain>
    </source>
</reference>
<evidence type="ECO:0000313" key="5">
    <source>
        <dbReference type="Proteomes" id="UP000076078"/>
    </source>
</evidence>
<feature type="coiled-coil region" evidence="1">
    <location>
        <begin position="99"/>
        <end position="148"/>
    </location>
</feature>
<keyword evidence="3" id="KW-0472">Membrane</keyword>
<organism evidence="4 5">
    <name type="scientific">Tieghemostelium lacteum</name>
    <name type="common">Slime mold</name>
    <name type="synonym">Dictyostelium lacteum</name>
    <dbReference type="NCBI Taxonomy" id="361077"/>
    <lineage>
        <taxon>Eukaryota</taxon>
        <taxon>Amoebozoa</taxon>
        <taxon>Evosea</taxon>
        <taxon>Eumycetozoa</taxon>
        <taxon>Dictyostelia</taxon>
        <taxon>Dictyosteliales</taxon>
        <taxon>Raperosteliaceae</taxon>
        <taxon>Tieghemostelium</taxon>
    </lineage>
</organism>
<evidence type="ECO:0000313" key="4">
    <source>
        <dbReference type="EMBL" id="KYQ93066.1"/>
    </source>
</evidence>
<feature type="region of interest" description="Disordered" evidence="2">
    <location>
        <begin position="12"/>
        <end position="82"/>
    </location>
</feature>
<feature type="compositionally biased region" description="Basic and acidic residues" evidence="2">
    <location>
        <begin position="17"/>
        <end position="40"/>
    </location>
</feature>
<keyword evidence="1" id="KW-0175">Coiled coil</keyword>
<feature type="compositionally biased region" description="Polar residues" evidence="2">
    <location>
        <begin position="42"/>
        <end position="64"/>
    </location>
</feature>
<dbReference type="EMBL" id="LODT01000028">
    <property type="protein sequence ID" value="KYQ93066.1"/>
    <property type="molecule type" value="Genomic_DNA"/>
</dbReference>
<keyword evidence="3" id="KW-0812">Transmembrane</keyword>
<dbReference type="InParanoid" id="A0A151ZGG7"/>
<evidence type="ECO:0000256" key="2">
    <source>
        <dbReference type="SAM" id="MobiDB-lite"/>
    </source>
</evidence>
<proteinExistence type="predicted"/>
<gene>
    <name evidence="4" type="ORF">DLAC_05677</name>
</gene>